<evidence type="ECO:0000256" key="1">
    <source>
        <dbReference type="SAM" id="MobiDB-lite"/>
    </source>
</evidence>
<protein>
    <submittedName>
        <fullName evidence="2">Uncharacterized protein</fullName>
    </submittedName>
</protein>
<sequence length="472" mass="56128">MINIINSINLNVTHALTNEDNYFNIKKYTFNNNEYKIIRYNKEKLKELNIVSDYDKYNVISKFRSVIIRNNKVVCFAPEKSVDYSYFVNKYTTENSWLEDYIDGTMINAFYDNIKETWEIATRSSVGANIVFFNDVKNYKYFDNNNYFKDYYNLTFRSMFFEACNSNNFDLNCLDKKYVYSFVLQHPFNRIVTTISNPLIYLVKIYEITHPINNVLSVDNLNHVIVHEIDIQSIMNVPPYIFLNSTVKLAAKYPVSNFQEIKDFYDSKNASYNCVGCFLYSKDGARSKIRNASYEEVRKLRGNQPKLQFNYLTLKQQNKVNEFLQYYPEHTLIFNKFKLALYYYTNNLFMNYVSCFIRKEKPLKEYDFEYKTHMYKLHEKYKNELKQEKKIVDKKFVITYVNGLPPSQQMFLCNYKNYKAQTQDDQLMGATSNIQLDTSITSMNVCPSSVMCENSNTKDENDENDDEDNMVY</sequence>
<proteinExistence type="predicted"/>
<dbReference type="AlphaFoldDB" id="A0A6C0DWB7"/>
<dbReference type="EMBL" id="MN739686">
    <property type="protein sequence ID" value="QHT21137.1"/>
    <property type="molecule type" value="Genomic_DNA"/>
</dbReference>
<accession>A0A6C0DWB7</accession>
<reference evidence="2" key="1">
    <citation type="journal article" date="2020" name="Nature">
        <title>Giant virus diversity and host interactions through global metagenomics.</title>
        <authorList>
            <person name="Schulz F."/>
            <person name="Roux S."/>
            <person name="Paez-Espino D."/>
            <person name="Jungbluth S."/>
            <person name="Walsh D.A."/>
            <person name="Denef V.J."/>
            <person name="McMahon K.D."/>
            <person name="Konstantinidis K.T."/>
            <person name="Eloe-Fadrosh E.A."/>
            <person name="Kyrpides N.C."/>
            <person name="Woyke T."/>
        </authorList>
    </citation>
    <scope>NUCLEOTIDE SEQUENCE</scope>
    <source>
        <strain evidence="2">GVMAG-M-3300023174-75</strain>
    </source>
</reference>
<feature type="region of interest" description="Disordered" evidence="1">
    <location>
        <begin position="451"/>
        <end position="472"/>
    </location>
</feature>
<organism evidence="2">
    <name type="scientific">viral metagenome</name>
    <dbReference type="NCBI Taxonomy" id="1070528"/>
    <lineage>
        <taxon>unclassified sequences</taxon>
        <taxon>metagenomes</taxon>
        <taxon>organismal metagenomes</taxon>
    </lineage>
</organism>
<feature type="compositionally biased region" description="Acidic residues" evidence="1">
    <location>
        <begin position="460"/>
        <end position="472"/>
    </location>
</feature>
<evidence type="ECO:0000313" key="2">
    <source>
        <dbReference type="EMBL" id="QHT21137.1"/>
    </source>
</evidence>
<name>A0A6C0DWB7_9ZZZZ</name>